<evidence type="ECO:0000313" key="3">
    <source>
        <dbReference type="Proteomes" id="UP001529510"/>
    </source>
</evidence>
<sequence>YASPDPETCLIAIPKSQTLKLEESSPATPSTPSPDSPSHSSGQPNSPAESSSCNLSPQLK</sequence>
<reference evidence="2 3" key="1">
    <citation type="submission" date="2024-05" db="EMBL/GenBank/DDBJ databases">
        <title>Genome sequencing and assembly of Indian major carp, Cirrhinus mrigala (Hamilton, 1822).</title>
        <authorList>
            <person name="Mohindra V."/>
            <person name="Chowdhury L.M."/>
            <person name="Lal K."/>
            <person name="Jena J.K."/>
        </authorList>
    </citation>
    <scope>NUCLEOTIDE SEQUENCE [LARGE SCALE GENOMIC DNA]</scope>
    <source>
        <strain evidence="2">CM1030</strain>
        <tissue evidence="2">Blood</tissue>
    </source>
</reference>
<accession>A0ABD0QT18</accession>
<dbReference type="Proteomes" id="UP001529510">
    <property type="component" value="Unassembled WGS sequence"/>
</dbReference>
<gene>
    <name evidence="2" type="ORF">M9458_016459</name>
</gene>
<feature type="region of interest" description="Disordered" evidence="1">
    <location>
        <begin position="1"/>
        <end position="60"/>
    </location>
</feature>
<proteinExistence type="predicted"/>
<dbReference type="AlphaFoldDB" id="A0ABD0QT18"/>
<keyword evidence="3" id="KW-1185">Reference proteome</keyword>
<organism evidence="2 3">
    <name type="scientific">Cirrhinus mrigala</name>
    <name type="common">Mrigala</name>
    <dbReference type="NCBI Taxonomy" id="683832"/>
    <lineage>
        <taxon>Eukaryota</taxon>
        <taxon>Metazoa</taxon>
        <taxon>Chordata</taxon>
        <taxon>Craniata</taxon>
        <taxon>Vertebrata</taxon>
        <taxon>Euteleostomi</taxon>
        <taxon>Actinopterygii</taxon>
        <taxon>Neopterygii</taxon>
        <taxon>Teleostei</taxon>
        <taxon>Ostariophysi</taxon>
        <taxon>Cypriniformes</taxon>
        <taxon>Cyprinidae</taxon>
        <taxon>Labeoninae</taxon>
        <taxon>Labeonini</taxon>
        <taxon>Cirrhinus</taxon>
    </lineage>
</organism>
<evidence type="ECO:0000313" key="2">
    <source>
        <dbReference type="EMBL" id="KAL0189360.1"/>
    </source>
</evidence>
<evidence type="ECO:0000256" key="1">
    <source>
        <dbReference type="SAM" id="MobiDB-lite"/>
    </source>
</evidence>
<dbReference type="EMBL" id="JAMKFB020000007">
    <property type="protein sequence ID" value="KAL0189360.1"/>
    <property type="molecule type" value="Genomic_DNA"/>
</dbReference>
<comment type="caution">
    <text evidence="2">The sequence shown here is derived from an EMBL/GenBank/DDBJ whole genome shotgun (WGS) entry which is preliminary data.</text>
</comment>
<feature type="non-terminal residue" evidence="2">
    <location>
        <position position="1"/>
    </location>
</feature>
<evidence type="ECO:0008006" key="4">
    <source>
        <dbReference type="Google" id="ProtNLM"/>
    </source>
</evidence>
<feature type="compositionally biased region" description="Polar residues" evidence="1">
    <location>
        <begin position="42"/>
        <end position="60"/>
    </location>
</feature>
<name>A0ABD0QT18_CIRMR</name>
<protein>
    <recommendedName>
        <fullName evidence="4">Homeobox protein B2</fullName>
    </recommendedName>
</protein>
<feature type="non-terminal residue" evidence="2">
    <location>
        <position position="60"/>
    </location>
</feature>